<keyword evidence="9" id="KW-0539">Nucleus</keyword>
<dbReference type="InterPro" id="IPR049730">
    <property type="entry name" value="SNF2/RAD54-like_C"/>
</dbReference>
<sequence>MSPSLADESIDNHQNDVDINSNGSVNGNNVILKQIINNSSNNNNHLLNNNNNNNSNKDDIVLNQFLNTLIKLKENGIDETDTRFKSLLQLAQLYYNSRSLNNADHYDNGLSQPPQTITTTITTVVTTKDNNINNNNNNKDKLVELDSSDKQAEAEEDVEMLNITENGGDDDVNEKDKQNEKDKENEPKENGNHTPSSSTSTTTTTTTTASSGANDSIMTDLASSSMSTTTTTTTNTSNSTTTTTTTVDSIEVEPMSTEQIGVFKAELDSFKYLSRNLPMSTRSIYEIASNLPYDSQQTHDIKFHPKGLIKLDSLQQPNPDIPETNKGLYEAVQSIHEREDRINSKIHYRLEELKELPANILPELKTSSLIEMKQLKVLSVQKKVRSDIVSELASEIYLNSVHQEIDMFVRPIPRAGSKQPSDLMYDVNNTQLLPDSVFSGVQQRKKFFNALFAHHKDFKEFHIWREKCLKNVLKSIARYHKEKERREQERLAQIRIRLLREGDNEGYRELLARTKNERLEVLLSQTDTLLEKIDFLVQKEKIDQEEKALKERERTEKEEEENARKEGGNLNGTSSADLSTTSTPPTTTTDESEKDKDNVDTNNNNNNNNNGDSTTTSTTTTTTATPTTPATTTTSQPSGTVSTTITKRANINKIEIVKEQPEVMSGGKLKEYQITGLQWLVNLYNNKLNGILADEMGLGKTVQTISLICYLFERKVLEPYLIVAPLSTISNWESEFARWAPKLPVIIYRGKPDERKLLAKRIPRNGFIVVITSFEYIIADKQILSRHTWCYIIIDEGHRIKNKSAKLSVQLRQYHSKNRLLLTGTPLQNDLGELWSLLNFLLPNIFNSLDTFEQWFNAPFANTKSAKANSLIKVNEEESLIIINRLHQVLRYFLLRRLKKDVESQLPEKKERVIKCNLSAMQICMYRSIAEYGQLPMDPNSEIYKKSKTKMRGFNNVVKQLQKVSNHPYLFLTEWDINEDLIRASGKFDMMDQILIKMKASGHRVLIFTQMTEIINIMVEYFSIRDWGYLRLDGSTKPEERSRLVVEWNRKDSPYFIFVLSTHAGGLGMNLQTADTVIIFDSDWNPQMDLQAQDRCHRVGQVNRVNVFRLISASTIEERILERATDKLDLDAKIIQAGMFNTYSNDQERRAKLEEFLHGFPNNTTDEVPTDLEEVNRLISRDDEEFQQFQEMDAELAKNEKKSPKKKSHKSRLMSEQELPEWMLRNPVEEEEVTPAHRRRSIINADAVDDLTEIQFAQMVEMGMSIPEYKDYINNRKIRNKKKKEMRRKRGRPSTRGEGEGEGEEEEDDDDDDDDEDDDDEEEEEVVIEEENSEPEVKVPRKRGRPPKRAHKEIVQQSARDDENTGDEEKAGDDDSGNTVVDETAVKEEGEATHTPGRRGRKKLKPDTPNGGSPTTIPRYPPAPTPKSGRGRGRPPKVDRGEHNVVISHSPSIDQDKSDNHVVEENASPLSPTRSNRKLTFTINNSNKSGNTIDQPISPGSPTSTTTTTNNNKMDVVTPDNGTPYKPRRASAASNNTPLSPRESSNSSSKPTAVVDPSTLDDQGKMQLVWDRVRHAKERTRKLSTIFLELPGRDDYPDYYKEISNPISMSEIKEKKYSTPKEFAQDWKLMFDNALIYNDPSSQVYKDALTLYNNIFASSMKELFNDIVIEDLNKI</sequence>
<dbReference type="Gene3D" id="1.20.920.10">
    <property type="entry name" value="Bromodomain-like"/>
    <property type="match status" value="1"/>
</dbReference>
<dbReference type="Gene3D" id="3.40.50.10810">
    <property type="entry name" value="Tandem AAA-ATPase domain"/>
    <property type="match status" value="1"/>
</dbReference>
<evidence type="ECO:0000259" key="14">
    <source>
        <dbReference type="PROSITE" id="PS51194"/>
    </source>
</evidence>
<name>D3AY78_HETP5</name>
<dbReference type="PRINTS" id="PR00929">
    <property type="entry name" value="ATHOOK"/>
</dbReference>
<dbReference type="PROSITE" id="PS51194">
    <property type="entry name" value="HELICASE_CTER"/>
    <property type="match status" value="1"/>
</dbReference>
<dbReference type="Pfam" id="PF00176">
    <property type="entry name" value="SNF2-rel_dom"/>
    <property type="match status" value="1"/>
</dbReference>
<reference evidence="15 16" key="1">
    <citation type="journal article" date="2011" name="Genome Res.">
        <title>Phylogeny-wide analysis of social amoeba genomes highlights ancient origins for complex intercellular communication.</title>
        <authorList>
            <person name="Heidel A.J."/>
            <person name="Lawal H.M."/>
            <person name="Felder M."/>
            <person name="Schilde C."/>
            <person name="Helps N.R."/>
            <person name="Tunggal B."/>
            <person name="Rivero F."/>
            <person name="John U."/>
            <person name="Schleicher M."/>
            <person name="Eichinger L."/>
            <person name="Platzer M."/>
            <person name="Noegel A.A."/>
            <person name="Schaap P."/>
            <person name="Gloeckner G."/>
        </authorList>
    </citation>
    <scope>NUCLEOTIDE SEQUENCE [LARGE SCALE GENOMIC DNA]</scope>
    <source>
        <strain evidence="16">ATCC 26659 / Pp 5 / PN500</strain>
    </source>
</reference>
<feature type="compositionally biased region" description="Polar residues" evidence="11">
    <location>
        <begin position="1468"/>
        <end position="1495"/>
    </location>
</feature>
<accession>D3AY78</accession>
<dbReference type="InterPro" id="IPR014001">
    <property type="entry name" value="Helicase_ATP-bd"/>
</dbReference>
<dbReference type="STRING" id="670386.D3AY78"/>
<feature type="compositionally biased region" description="Low complexity" evidence="11">
    <location>
        <begin position="1496"/>
        <end position="1512"/>
    </location>
</feature>
<dbReference type="InParanoid" id="D3AY78"/>
<evidence type="ECO:0000313" key="15">
    <source>
        <dbReference type="EMBL" id="EFA85905.1"/>
    </source>
</evidence>
<evidence type="ECO:0000256" key="6">
    <source>
        <dbReference type="ARBA" id="ARBA00022840"/>
    </source>
</evidence>
<dbReference type="SUPFAM" id="SSF52540">
    <property type="entry name" value="P-loop containing nucleoside triphosphate hydrolases"/>
    <property type="match status" value="2"/>
</dbReference>
<feature type="compositionally biased region" description="Basic and acidic residues" evidence="11">
    <location>
        <begin position="547"/>
        <end position="567"/>
    </location>
</feature>
<dbReference type="Proteomes" id="UP000001396">
    <property type="component" value="Unassembled WGS sequence"/>
</dbReference>
<keyword evidence="6" id="KW-0067">ATP-binding</keyword>
<dbReference type="InterPro" id="IPR001650">
    <property type="entry name" value="Helicase_C-like"/>
</dbReference>
<dbReference type="Pfam" id="PF00271">
    <property type="entry name" value="Helicase_C"/>
    <property type="match status" value="1"/>
</dbReference>
<dbReference type="InterPro" id="IPR017956">
    <property type="entry name" value="AT_hook_DNA-bd_motif"/>
</dbReference>
<gene>
    <name evidence="15" type="ORF">PPL_01137</name>
</gene>
<dbReference type="RefSeq" id="XP_020438011.1">
    <property type="nucleotide sequence ID" value="XM_020572153.1"/>
</dbReference>
<keyword evidence="7" id="KW-0175">Coiled coil</keyword>
<evidence type="ECO:0000256" key="5">
    <source>
        <dbReference type="ARBA" id="ARBA00022806"/>
    </source>
</evidence>
<feature type="region of interest" description="Disordered" evidence="11">
    <location>
        <begin position="1196"/>
        <end position="1218"/>
    </location>
</feature>
<feature type="compositionally biased region" description="Low complexity" evidence="11">
    <location>
        <begin position="600"/>
        <end position="642"/>
    </location>
</feature>
<feature type="compositionally biased region" description="Basic and acidic residues" evidence="11">
    <location>
        <begin position="1454"/>
        <end position="1464"/>
    </location>
</feature>
<dbReference type="GO" id="GO:0005634">
    <property type="term" value="C:nucleus"/>
    <property type="evidence" value="ECO:0007669"/>
    <property type="project" value="UniProtKB-SubCell"/>
</dbReference>
<feature type="compositionally biased region" description="Acidic residues" evidence="11">
    <location>
        <begin position="1300"/>
        <end position="1334"/>
    </location>
</feature>
<feature type="domain" description="Helicase C-terminal" evidence="14">
    <location>
        <begin position="990"/>
        <end position="1176"/>
    </location>
</feature>
<feature type="compositionally biased region" description="Low complexity" evidence="11">
    <location>
        <begin position="223"/>
        <end position="245"/>
    </location>
</feature>
<dbReference type="OMA" id="CNLSAMQ"/>
<feature type="domain" description="Bromo" evidence="12">
    <location>
        <begin position="1579"/>
        <end position="1645"/>
    </location>
</feature>
<dbReference type="PRINTS" id="PR00503">
    <property type="entry name" value="BROMODOMAIN"/>
</dbReference>
<evidence type="ECO:0000256" key="3">
    <source>
        <dbReference type="ARBA" id="ARBA00022741"/>
    </source>
</evidence>
<feature type="compositionally biased region" description="Basic residues" evidence="11">
    <location>
        <begin position="1340"/>
        <end position="1351"/>
    </location>
</feature>
<keyword evidence="5" id="KW-0347">Helicase</keyword>
<dbReference type="GO" id="GO:0005524">
    <property type="term" value="F:ATP binding"/>
    <property type="evidence" value="ECO:0007669"/>
    <property type="project" value="UniProtKB-KW"/>
</dbReference>
<dbReference type="PROSITE" id="PS50014">
    <property type="entry name" value="BROMODOMAIN_2"/>
    <property type="match status" value="1"/>
</dbReference>
<feature type="compositionally biased region" description="Low complexity" evidence="11">
    <location>
        <begin position="573"/>
        <end position="589"/>
    </location>
</feature>
<feature type="compositionally biased region" description="Basic and acidic residues" evidence="11">
    <location>
        <begin position="174"/>
        <end position="191"/>
    </location>
</feature>
<dbReference type="SMART" id="SM01314">
    <property type="entry name" value="SnAC"/>
    <property type="match status" value="1"/>
</dbReference>
<feature type="region of interest" description="Disordered" evidence="11">
    <location>
        <begin position="1"/>
        <end position="23"/>
    </location>
</feature>
<dbReference type="InterPro" id="IPR001487">
    <property type="entry name" value="Bromodomain"/>
</dbReference>
<dbReference type="CDD" id="cd18793">
    <property type="entry name" value="SF2_C_SNF"/>
    <property type="match status" value="1"/>
</dbReference>
<comment type="similarity">
    <text evidence="2">Belongs to the SNF2/RAD54 helicase family.</text>
</comment>
<evidence type="ECO:0000256" key="1">
    <source>
        <dbReference type="ARBA" id="ARBA00004123"/>
    </source>
</evidence>
<dbReference type="InterPro" id="IPR027417">
    <property type="entry name" value="P-loop_NTPase"/>
</dbReference>
<feature type="region of interest" description="Disordered" evidence="11">
    <location>
        <begin position="547"/>
        <end position="642"/>
    </location>
</feature>
<dbReference type="SMART" id="SM00487">
    <property type="entry name" value="DEXDc"/>
    <property type="match status" value="1"/>
</dbReference>
<feature type="compositionally biased region" description="Basic and acidic residues" evidence="11">
    <location>
        <begin position="1359"/>
        <end position="1369"/>
    </location>
</feature>
<dbReference type="InterPro" id="IPR036427">
    <property type="entry name" value="Bromodomain-like_sf"/>
</dbReference>
<dbReference type="PROSITE" id="PS51192">
    <property type="entry name" value="HELICASE_ATP_BIND_1"/>
    <property type="match status" value="1"/>
</dbReference>
<dbReference type="InterPro" id="IPR000330">
    <property type="entry name" value="SNF2_N"/>
</dbReference>
<dbReference type="FunCoup" id="D3AY78">
    <property type="interactions" value="691"/>
</dbReference>
<dbReference type="InterPro" id="IPR038718">
    <property type="entry name" value="SNF2-like_sf"/>
</dbReference>
<dbReference type="SMART" id="SM00490">
    <property type="entry name" value="HELICc"/>
    <property type="match status" value="1"/>
</dbReference>
<dbReference type="InterPro" id="IPR029295">
    <property type="entry name" value="SnAC"/>
</dbReference>
<dbReference type="PANTHER" id="PTHR10799">
    <property type="entry name" value="SNF2/RAD54 HELICASE FAMILY"/>
    <property type="match status" value="1"/>
</dbReference>
<evidence type="ECO:0000259" key="12">
    <source>
        <dbReference type="PROSITE" id="PS50014"/>
    </source>
</evidence>
<feature type="region of interest" description="Disordered" evidence="11">
    <location>
        <begin position="162"/>
        <end position="245"/>
    </location>
</feature>
<dbReference type="GO" id="GO:0042393">
    <property type="term" value="F:histone binding"/>
    <property type="evidence" value="ECO:0007669"/>
    <property type="project" value="InterPro"/>
</dbReference>
<dbReference type="SUPFAM" id="SSF47370">
    <property type="entry name" value="Bromodomain"/>
    <property type="match status" value="1"/>
</dbReference>
<evidence type="ECO:0000256" key="10">
    <source>
        <dbReference type="PROSITE-ProRule" id="PRU00035"/>
    </source>
</evidence>
<feature type="compositionally biased region" description="Basic residues" evidence="11">
    <location>
        <begin position="1280"/>
        <end position="1293"/>
    </location>
</feature>
<evidence type="ECO:0000256" key="9">
    <source>
        <dbReference type="ARBA" id="ARBA00023242"/>
    </source>
</evidence>
<dbReference type="GO" id="GO:0016787">
    <property type="term" value="F:hydrolase activity"/>
    <property type="evidence" value="ECO:0007669"/>
    <property type="project" value="UniProtKB-KW"/>
</dbReference>
<feature type="compositionally biased region" description="Polar residues" evidence="11">
    <location>
        <begin position="1532"/>
        <end position="1543"/>
    </location>
</feature>
<dbReference type="Gene3D" id="3.40.50.300">
    <property type="entry name" value="P-loop containing nucleotide triphosphate hydrolases"/>
    <property type="match status" value="1"/>
</dbReference>
<proteinExistence type="inferred from homology"/>
<evidence type="ECO:0000256" key="2">
    <source>
        <dbReference type="ARBA" id="ARBA00007025"/>
    </source>
</evidence>
<dbReference type="EMBL" id="ADBJ01000004">
    <property type="protein sequence ID" value="EFA85905.1"/>
    <property type="molecule type" value="Genomic_DNA"/>
</dbReference>
<dbReference type="GO" id="GO:0004386">
    <property type="term" value="F:helicase activity"/>
    <property type="evidence" value="ECO:0007669"/>
    <property type="project" value="UniProtKB-KW"/>
</dbReference>
<comment type="caution">
    <text evidence="15">The sequence shown here is derived from an EMBL/GenBank/DDBJ whole genome shotgun (WGS) entry which is preliminary data.</text>
</comment>
<dbReference type="SMART" id="SM00297">
    <property type="entry name" value="BROMO"/>
    <property type="match status" value="1"/>
</dbReference>
<keyword evidence="16" id="KW-1185">Reference proteome</keyword>
<keyword evidence="3" id="KW-0547">Nucleotide-binding</keyword>
<feature type="compositionally biased region" description="Low complexity" evidence="11">
    <location>
        <begin position="192"/>
        <end position="211"/>
    </location>
</feature>
<keyword evidence="4" id="KW-0378">Hydrolase</keyword>
<dbReference type="GeneID" id="31356667"/>
<feature type="region of interest" description="Disordered" evidence="11">
    <location>
        <begin position="1280"/>
        <end position="1560"/>
    </location>
</feature>
<protein>
    <submittedName>
        <fullName evidence="15">SNF2-related domain-containing protein</fullName>
    </submittedName>
</protein>
<evidence type="ECO:0000259" key="13">
    <source>
        <dbReference type="PROSITE" id="PS51192"/>
    </source>
</evidence>
<feature type="domain" description="Helicase ATP-binding" evidence="13">
    <location>
        <begin position="681"/>
        <end position="844"/>
    </location>
</feature>
<organism evidence="15 16">
    <name type="scientific">Heterostelium pallidum (strain ATCC 26659 / Pp 5 / PN500)</name>
    <name type="common">Cellular slime mold</name>
    <name type="synonym">Polysphondylium pallidum</name>
    <dbReference type="NCBI Taxonomy" id="670386"/>
    <lineage>
        <taxon>Eukaryota</taxon>
        <taxon>Amoebozoa</taxon>
        <taxon>Evosea</taxon>
        <taxon>Eumycetozoa</taxon>
        <taxon>Dictyostelia</taxon>
        <taxon>Acytosteliales</taxon>
        <taxon>Acytosteliaceae</taxon>
        <taxon>Heterostelium</taxon>
    </lineage>
</organism>
<evidence type="ECO:0000256" key="7">
    <source>
        <dbReference type="ARBA" id="ARBA00023054"/>
    </source>
</evidence>
<comment type="subcellular location">
    <subcellularLocation>
        <location evidence="1">Nucleus</location>
    </subcellularLocation>
</comment>
<evidence type="ECO:0000256" key="11">
    <source>
        <dbReference type="SAM" id="MobiDB-lite"/>
    </source>
</evidence>
<dbReference type="Pfam" id="PF00439">
    <property type="entry name" value="Bromodomain"/>
    <property type="match status" value="1"/>
</dbReference>
<keyword evidence="8 10" id="KW-0103">Bromodomain</keyword>
<evidence type="ECO:0000256" key="4">
    <source>
        <dbReference type="ARBA" id="ARBA00022801"/>
    </source>
</evidence>
<feature type="compositionally biased region" description="Basic residues" evidence="11">
    <location>
        <begin position="1203"/>
        <end position="1212"/>
    </location>
</feature>
<dbReference type="FunFam" id="3.40.50.10810:FF:000015">
    <property type="entry name" value="lymphoid-specific helicase isoform X1"/>
    <property type="match status" value="1"/>
</dbReference>
<evidence type="ECO:0000313" key="16">
    <source>
        <dbReference type="Proteomes" id="UP000001396"/>
    </source>
</evidence>
<evidence type="ECO:0000256" key="8">
    <source>
        <dbReference type="ARBA" id="ARBA00023117"/>
    </source>
</evidence>
<dbReference type="GO" id="GO:0003677">
    <property type="term" value="F:DNA binding"/>
    <property type="evidence" value="ECO:0007669"/>
    <property type="project" value="InterPro"/>
</dbReference>